<evidence type="ECO:0000313" key="3">
    <source>
        <dbReference type="Proteomes" id="UP000605846"/>
    </source>
</evidence>
<evidence type="ECO:0000256" key="1">
    <source>
        <dbReference type="SAM" id="MobiDB-lite"/>
    </source>
</evidence>
<reference evidence="2" key="1">
    <citation type="submission" date="2020-01" db="EMBL/GenBank/DDBJ databases">
        <title>Genome Sequencing of Three Apophysomyces-Like Fungal Strains Confirms a Novel Fungal Genus in the Mucoromycota with divergent Burkholderia-like Endosymbiotic Bacteria.</title>
        <authorList>
            <person name="Stajich J.E."/>
            <person name="Macias A.M."/>
            <person name="Carter-House D."/>
            <person name="Lovett B."/>
            <person name="Kasson L.R."/>
            <person name="Berry K."/>
            <person name="Grigoriev I."/>
            <person name="Chang Y."/>
            <person name="Spatafora J."/>
            <person name="Kasson M.T."/>
        </authorList>
    </citation>
    <scope>NUCLEOTIDE SEQUENCE</scope>
    <source>
        <strain evidence="2">NRRL A-21654</strain>
    </source>
</reference>
<feature type="compositionally biased region" description="Polar residues" evidence="1">
    <location>
        <begin position="32"/>
        <end position="58"/>
    </location>
</feature>
<accession>A0A8H7ES80</accession>
<feature type="compositionally biased region" description="Low complexity" evidence="1">
    <location>
        <begin position="18"/>
        <end position="31"/>
    </location>
</feature>
<feature type="region of interest" description="Disordered" evidence="1">
    <location>
        <begin position="1"/>
        <end position="58"/>
    </location>
</feature>
<comment type="caution">
    <text evidence="2">The sequence shown here is derived from an EMBL/GenBank/DDBJ whole genome shotgun (WGS) entry which is preliminary data.</text>
</comment>
<feature type="region of interest" description="Disordered" evidence="1">
    <location>
        <begin position="130"/>
        <end position="161"/>
    </location>
</feature>
<dbReference type="OrthoDB" id="2291034at2759"/>
<keyword evidence="3" id="KW-1185">Reference proteome</keyword>
<proteinExistence type="predicted"/>
<dbReference type="Proteomes" id="UP000605846">
    <property type="component" value="Unassembled WGS sequence"/>
</dbReference>
<organism evidence="2 3">
    <name type="scientific">Apophysomyces ossiformis</name>
    <dbReference type="NCBI Taxonomy" id="679940"/>
    <lineage>
        <taxon>Eukaryota</taxon>
        <taxon>Fungi</taxon>
        <taxon>Fungi incertae sedis</taxon>
        <taxon>Mucoromycota</taxon>
        <taxon>Mucoromycotina</taxon>
        <taxon>Mucoromycetes</taxon>
        <taxon>Mucorales</taxon>
        <taxon>Mucorineae</taxon>
        <taxon>Mucoraceae</taxon>
        <taxon>Apophysomyces</taxon>
    </lineage>
</organism>
<feature type="compositionally biased region" description="Acidic residues" evidence="1">
    <location>
        <begin position="130"/>
        <end position="142"/>
    </location>
</feature>
<dbReference type="AlphaFoldDB" id="A0A8H7ES80"/>
<gene>
    <name evidence="2" type="ORF">EC973_000966</name>
</gene>
<dbReference type="EMBL" id="JABAYA010000119">
    <property type="protein sequence ID" value="KAF7724457.1"/>
    <property type="molecule type" value="Genomic_DNA"/>
</dbReference>
<protein>
    <submittedName>
        <fullName evidence="2">Uncharacterized protein</fullName>
    </submittedName>
</protein>
<feature type="compositionally biased region" description="Basic residues" evidence="1">
    <location>
        <begin position="1"/>
        <end position="12"/>
    </location>
</feature>
<evidence type="ECO:0000313" key="2">
    <source>
        <dbReference type="EMBL" id="KAF7724457.1"/>
    </source>
</evidence>
<name>A0A8H7ES80_9FUNG</name>
<sequence>MKSSLMRHHRRAASWAAVPSGPMGSPVSSSSNLSNKTAIGPSPQASLSTDTHSSTPTQRIIESRSDSSLLTKSIFSLPSVCLFSRKALSDEYSEEKDIVPFISPVAALDCVTMLIGVLESLMAIVNEMPTAEDDDEDEDEEFDHDKRSINIDDDNEDDSGSLTEDNPFVILGLSTCKVCIWTAMGDYLVDGVRQKDDLCLDATVEQIGEYLVLLVQCWFNNLDDPDGAASLCPDEDRILLTEY</sequence>